<dbReference type="eggNOG" id="COG4907">
    <property type="taxonomic scope" value="Bacteria"/>
</dbReference>
<dbReference type="InterPro" id="IPR018702">
    <property type="entry name" value="DUF2207"/>
</dbReference>
<dbReference type="HOGENOM" id="CLU_015045_1_0_0"/>
<feature type="transmembrane region" description="Helical" evidence="1">
    <location>
        <begin position="423"/>
        <end position="441"/>
    </location>
</feature>
<evidence type="ECO:0008006" key="7">
    <source>
        <dbReference type="Google" id="ProtNLM"/>
    </source>
</evidence>
<evidence type="ECO:0000259" key="3">
    <source>
        <dbReference type="Pfam" id="PF09972"/>
    </source>
</evidence>
<dbReference type="Pfam" id="PF20990">
    <property type="entry name" value="DUF2207_C"/>
    <property type="match status" value="1"/>
</dbReference>
<dbReference type="STRING" id="717231.Flexsi_0880"/>
<reference evidence="6" key="2">
    <citation type="submission" date="2011-06" db="EMBL/GenBank/DDBJ databases">
        <title>The complete genome of Flexistipes sinusarabici DSM 4947.</title>
        <authorList>
            <person name="Lucas S."/>
            <person name="Han J."/>
            <person name="Lapidus A."/>
            <person name="Bruce D."/>
            <person name="Goodwin L."/>
            <person name="Pitluck S."/>
            <person name="Peters L."/>
            <person name="Kyrpides N."/>
            <person name="Mavromatis K."/>
            <person name="Ivanova N."/>
            <person name="Mikhailova N."/>
            <person name="Chertkov O."/>
            <person name="Detter J.C."/>
            <person name="Tapia R."/>
            <person name="Han C."/>
            <person name="Land M."/>
            <person name="Hauser L."/>
            <person name="Markowitz V."/>
            <person name="Cheng J.-F."/>
            <person name="Hugenholtz P."/>
            <person name="Woyke T."/>
            <person name="Wu D."/>
            <person name="Spring S."/>
            <person name="Schroeder M."/>
            <person name="Brambilla E."/>
            <person name="Klenk H.-P."/>
            <person name="Eisen J.A."/>
        </authorList>
    </citation>
    <scope>NUCLEOTIDE SEQUENCE [LARGE SCALE GENOMIC DNA]</scope>
    <source>
        <strain evidence="6">DSM 4947 / MAS 10</strain>
    </source>
</reference>
<evidence type="ECO:0000313" key="6">
    <source>
        <dbReference type="Proteomes" id="UP000006621"/>
    </source>
</evidence>
<keyword evidence="1" id="KW-1133">Transmembrane helix</keyword>
<reference evidence="5 6" key="1">
    <citation type="journal article" date="2011" name="Stand. Genomic Sci.">
        <title>Genome sequence of the moderately thermophilic halophile Flexistipes sinusarabici strain (MAS10).</title>
        <authorList>
            <person name="Lapidus A."/>
            <person name="Chertkov O."/>
            <person name="Nolan M."/>
            <person name="Lucas S."/>
            <person name="Hammon N."/>
            <person name="Deshpande S."/>
            <person name="Cheng J.F."/>
            <person name="Tapia R."/>
            <person name="Han C."/>
            <person name="Goodwin L."/>
            <person name="Pitluck S."/>
            <person name="Liolios K."/>
            <person name="Pagani I."/>
            <person name="Ivanova N."/>
            <person name="Huntemann M."/>
            <person name="Mavromatis K."/>
            <person name="Mikhailova N."/>
            <person name="Pati A."/>
            <person name="Chen A."/>
            <person name="Palaniappan K."/>
            <person name="Land M."/>
            <person name="Hauser L."/>
            <person name="Brambilla E.M."/>
            <person name="Rohde M."/>
            <person name="Abt B."/>
            <person name="Spring S."/>
            <person name="Goker M."/>
            <person name="Bristow J."/>
            <person name="Eisen J.A."/>
            <person name="Markowitz V."/>
            <person name="Hugenholtz P."/>
            <person name="Kyrpides N.C."/>
            <person name="Klenk H.P."/>
            <person name="Woyke T."/>
        </authorList>
    </citation>
    <scope>NUCLEOTIDE SEQUENCE [LARGE SCALE GENOMIC DNA]</scope>
    <source>
        <strain evidence="6">DSM 4947 / MAS 10</strain>
    </source>
</reference>
<keyword evidence="2" id="KW-0732">Signal</keyword>
<dbReference type="EMBL" id="CP002858">
    <property type="protein sequence ID" value="AEI14542.1"/>
    <property type="molecule type" value="Genomic_DNA"/>
</dbReference>
<feature type="domain" description="Predicted membrane protein YciQ-like C-terminal" evidence="4">
    <location>
        <begin position="275"/>
        <end position="501"/>
    </location>
</feature>
<feature type="transmembrane region" description="Helical" evidence="1">
    <location>
        <begin position="244"/>
        <end position="263"/>
    </location>
</feature>
<sequence>MKKIFYLILLLFVCSLAHAEYFTIENYSNEIFLQSNSVIEVKEELTVRFTSPRHGIFRKIPYKYDLTGVQNLPAEFTSFSGSAKDDYKLNIYDINVENYNYKISKDDNFITIRIGSANKYVRGRVKYNISYKVAGGILNFKDRQEFYWNLIGTEWPVSIEKSTFSIFLPKPLNLNKDDFFLFRGSYGEKKKVETVKIQPKTIYGSTEKPFSPGEGLTVGIKFPAGYFGKISYFKSLQLFISDNWALFIPIFVLVALFTLWYFIGRDKSIIGVVHYKIPDKITPAEAGFIIDDKGDNRDLTSLIFYWASKGFISIEEVEDEGFFSSKDYILTKEKELNKDAKPFEKTIFYGLFPANTTNVRVSTLKDNFYTYMKQAKEQLREEINKSGVYEGFSRQLGRLMKSAAAIILFTGIYLGASLHRMDFIIAGGLTSVIVFIFGYIMPKKTDAGLKRYQKVKGFKDFINMVEEPKLKIFLKKDPSYFDKTLPYAVVFGLTTKWAEKFENILTSPPSWYRSRRMDNFSLIYLASSIESSAKSMSSTMSSQPKSSGSGGFGGGGGFSGGGFGGGGGGSW</sequence>
<feature type="chain" id="PRO_5003375509" description="DUF2207 domain-containing protein" evidence="2">
    <location>
        <begin position="20"/>
        <end position="571"/>
    </location>
</feature>
<feature type="transmembrane region" description="Helical" evidence="1">
    <location>
        <begin position="399"/>
        <end position="417"/>
    </location>
</feature>
<evidence type="ECO:0000259" key="4">
    <source>
        <dbReference type="Pfam" id="PF20990"/>
    </source>
</evidence>
<keyword evidence="1" id="KW-0812">Transmembrane</keyword>
<dbReference type="InterPro" id="IPR048389">
    <property type="entry name" value="YciQ-like_C"/>
</dbReference>
<dbReference type="Proteomes" id="UP000006621">
    <property type="component" value="Chromosome"/>
</dbReference>
<evidence type="ECO:0000313" key="5">
    <source>
        <dbReference type="EMBL" id="AEI14542.1"/>
    </source>
</evidence>
<dbReference type="OrthoDB" id="9767603at2"/>
<proteinExistence type="predicted"/>
<dbReference type="AlphaFoldDB" id="F8E4X2"/>
<name>F8E4X2_FLESM</name>
<feature type="signal peptide" evidence="2">
    <location>
        <begin position="1"/>
        <end position="19"/>
    </location>
</feature>
<organism evidence="5 6">
    <name type="scientific">Flexistipes sinusarabici (strain ATCC 49648 / DSM 4947 / MAS 10)</name>
    <dbReference type="NCBI Taxonomy" id="717231"/>
    <lineage>
        <taxon>Bacteria</taxon>
        <taxon>Pseudomonadati</taxon>
        <taxon>Deferribacterota</taxon>
        <taxon>Deferribacteres</taxon>
        <taxon>Deferribacterales</taxon>
        <taxon>Flexistipitaceae</taxon>
        <taxon>Flexistipes</taxon>
    </lineage>
</organism>
<evidence type="ECO:0000256" key="2">
    <source>
        <dbReference type="SAM" id="SignalP"/>
    </source>
</evidence>
<keyword evidence="6" id="KW-1185">Reference proteome</keyword>
<dbReference type="KEGG" id="fsi:Flexsi_0880"/>
<evidence type="ECO:0000256" key="1">
    <source>
        <dbReference type="SAM" id="Phobius"/>
    </source>
</evidence>
<dbReference type="RefSeq" id="WP_013886034.1">
    <property type="nucleotide sequence ID" value="NC_015672.1"/>
</dbReference>
<gene>
    <name evidence="5" type="ordered locus">Flexsi_0880</name>
</gene>
<keyword evidence="1" id="KW-0472">Membrane</keyword>
<protein>
    <recommendedName>
        <fullName evidence="7">DUF2207 domain-containing protein</fullName>
    </recommendedName>
</protein>
<dbReference type="Pfam" id="PF09972">
    <property type="entry name" value="DUF2207"/>
    <property type="match status" value="1"/>
</dbReference>
<feature type="domain" description="DUF2207" evidence="3">
    <location>
        <begin position="23"/>
        <end position="222"/>
    </location>
</feature>
<accession>F8E4X2</accession>